<protein>
    <submittedName>
        <fullName evidence="2">Uncharacterized protein</fullName>
    </submittedName>
</protein>
<dbReference type="AlphaFoldDB" id="A0A2B4SJR2"/>
<feature type="compositionally biased region" description="Basic and acidic residues" evidence="1">
    <location>
        <begin position="1"/>
        <end position="11"/>
    </location>
</feature>
<proteinExistence type="predicted"/>
<keyword evidence="3" id="KW-1185">Reference proteome</keyword>
<evidence type="ECO:0000313" key="2">
    <source>
        <dbReference type="EMBL" id="PFX30924.1"/>
    </source>
</evidence>
<name>A0A2B4SJR2_STYPI</name>
<feature type="compositionally biased region" description="Basic and acidic residues" evidence="1">
    <location>
        <begin position="88"/>
        <end position="99"/>
    </location>
</feature>
<gene>
    <name evidence="2" type="ORF">AWC38_SpisGene4238</name>
</gene>
<dbReference type="EMBL" id="LSMT01000043">
    <property type="protein sequence ID" value="PFX30924.1"/>
    <property type="molecule type" value="Genomic_DNA"/>
</dbReference>
<comment type="caution">
    <text evidence="2">The sequence shown here is derived from an EMBL/GenBank/DDBJ whole genome shotgun (WGS) entry which is preliminary data.</text>
</comment>
<dbReference type="Proteomes" id="UP000225706">
    <property type="component" value="Unassembled WGS sequence"/>
</dbReference>
<evidence type="ECO:0000313" key="3">
    <source>
        <dbReference type="Proteomes" id="UP000225706"/>
    </source>
</evidence>
<evidence type="ECO:0000256" key="1">
    <source>
        <dbReference type="SAM" id="MobiDB-lite"/>
    </source>
</evidence>
<feature type="region of interest" description="Disordered" evidence="1">
    <location>
        <begin position="185"/>
        <end position="205"/>
    </location>
</feature>
<accession>A0A2B4SJR2</accession>
<reference evidence="3" key="1">
    <citation type="journal article" date="2017" name="bioRxiv">
        <title>Comparative analysis of the genomes of Stylophora pistillata and Acropora digitifera provides evidence for extensive differences between species of corals.</title>
        <authorList>
            <person name="Voolstra C.R."/>
            <person name="Li Y."/>
            <person name="Liew Y.J."/>
            <person name="Baumgarten S."/>
            <person name="Zoccola D."/>
            <person name="Flot J.-F."/>
            <person name="Tambutte S."/>
            <person name="Allemand D."/>
            <person name="Aranda M."/>
        </authorList>
    </citation>
    <scope>NUCLEOTIDE SEQUENCE [LARGE SCALE GENOMIC DNA]</scope>
</reference>
<organism evidence="2 3">
    <name type="scientific">Stylophora pistillata</name>
    <name type="common">Smooth cauliflower coral</name>
    <dbReference type="NCBI Taxonomy" id="50429"/>
    <lineage>
        <taxon>Eukaryota</taxon>
        <taxon>Metazoa</taxon>
        <taxon>Cnidaria</taxon>
        <taxon>Anthozoa</taxon>
        <taxon>Hexacorallia</taxon>
        <taxon>Scleractinia</taxon>
        <taxon>Astrocoeniina</taxon>
        <taxon>Pocilloporidae</taxon>
        <taxon>Stylophora</taxon>
    </lineage>
</organism>
<feature type="compositionally biased region" description="Basic and acidic residues" evidence="1">
    <location>
        <begin position="50"/>
        <end position="60"/>
    </location>
</feature>
<feature type="compositionally biased region" description="Basic and acidic residues" evidence="1">
    <location>
        <begin position="26"/>
        <end position="40"/>
    </location>
</feature>
<sequence length="599" mass="68318">MTEEDHGSYFDDREEQEPIKVSVTFKPREPDIDDRQDNSELNRVCNIDKPCLRDPHKNEDDYNDSEAEEPSLPANPPVTPIPSYLDADNAKSEGSKNKQQEVLKGWKGYSNNIYIRPIIVNHASCGECQCLANQRKQRRLTNEDLRKQMRLREANNWIKKHNERIQSTGTLRSKPFSHELQRQQKAKQIQNKPKDDGNTKCKQKNEKVHKGFVCSTWASPFLSSDVQRSEDDEFIPLYVRKYVDDLKSAPPGRIRRNTSLLQEHKTFSEAVVTPRDVNDPSSENSSRALSRIEVQLKEKLSHGESYNRSTNEKPNSPNMENISHALICSCGQIIHHDNDKRVLGEGFQTSKSIRAERVRNTKSKFTVVLPIKQFPPINPLEELKKPDFPARNSKKRGVSLNRRPHTVNTALLSRGVILVNGHHNLPNFIGANKAFNGQCSGQSTSKSSFENLCKEKQFCSRGRQRHGYEQDGGFDESIQLMPWGFSKTAKESGKSQCVLDKEPNDREKCGRHRSLSDLQRVPKSLDENSNNLYQNSTDCLKGQRRCVRTPLHSLNSEDDDSKPDSNETGLVGSEIEYSVDGLAKLDVYLQPRDVHFNEN</sequence>
<feature type="compositionally biased region" description="Basic and acidic residues" evidence="1">
    <location>
        <begin position="192"/>
        <end position="205"/>
    </location>
</feature>
<feature type="region of interest" description="Disordered" evidence="1">
    <location>
        <begin position="1"/>
        <end position="99"/>
    </location>
</feature>